<evidence type="ECO:0000256" key="2">
    <source>
        <dbReference type="ARBA" id="ARBA00009477"/>
    </source>
</evidence>
<dbReference type="Pfam" id="PF25984">
    <property type="entry name" value="BSH_YknX"/>
    <property type="match status" value="1"/>
</dbReference>
<dbReference type="InterPro" id="IPR058638">
    <property type="entry name" value="HH_YknX-like"/>
</dbReference>
<dbReference type="InterPro" id="IPR006143">
    <property type="entry name" value="RND_pump_MFP"/>
</dbReference>
<dbReference type="RefSeq" id="WP_006638363.1">
    <property type="nucleotide sequence ID" value="NZ_BORD01000004.1"/>
</dbReference>
<dbReference type="Gene3D" id="2.40.30.170">
    <property type="match status" value="1"/>
</dbReference>
<dbReference type="InterPro" id="IPR050465">
    <property type="entry name" value="UPF0194_transport"/>
</dbReference>
<keyword evidence="3 4" id="KW-0175">Coiled coil</keyword>
<feature type="domain" description="YknX-like beta-barrel" evidence="8">
    <location>
        <begin position="218"/>
        <end position="303"/>
    </location>
</feature>
<dbReference type="Proteomes" id="UP000196877">
    <property type="component" value="Chromosome"/>
</dbReference>
<evidence type="ECO:0000313" key="9">
    <source>
        <dbReference type="EMBL" id="ASB89810.1"/>
    </source>
</evidence>
<name>A0ABN5ANE1_9BACI</name>
<dbReference type="SUPFAM" id="SSF51230">
    <property type="entry name" value="Single hybrid motif"/>
    <property type="match status" value="1"/>
</dbReference>
<dbReference type="InterPro" id="IPR058637">
    <property type="entry name" value="YknX-like_C"/>
</dbReference>
<evidence type="ECO:0000313" key="10">
    <source>
        <dbReference type="Proteomes" id="UP000196877"/>
    </source>
</evidence>
<dbReference type="PANTHER" id="PTHR32347:SF14">
    <property type="entry name" value="EFFLUX SYSTEM COMPONENT YKNX-RELATED"/>
    <property type="match status" value="1"/>
</dbReference>
<dbReference type="Pfam" id="PF25982">
    <property type="entry name" value="HH_YknX"/>
    <property type="match status" value="1"/>
</dbReference>
<evidence type="ECO:0000256" key="4">
    <source>
        <dbReference type="SAM" id="Coils"/>
    </source>
</evidence>
<dbReference type="InterPro" id="IPR011053">
    <property type="entry name" value="Single_hybrid_motif"/>
</dbReference>
<gene>
    <name evidence="9" type="ORF">S101395_03303</name>
</gene>
<evidence type="ECO:0000259" key="5">
    <source>
        <dbReference type="Pfam" id="PF25982"/>
    </source>
</evidence>
<protein>
    <submittedName>
        <fullName evidence="9">Efflux system component YknX</fullName>
    </submittedName>
</protein>
<dbReference type="InterPro" id="IPR058636">
    <property type="entry name" value="Beta-barrel_YknX"/>
</dbReference>
<dbReference type="Gene3D" id="2.40.420.20">
    <property type="match status" value="1"/>
</dbReference>
<dbReference type="Pfam" id="PF25989">
    <property type="entry name" value="YknX_C"/>
    <property type="match status" value="1"/>
</dbReference>
<comment type="subcellular location">
    <subcellularLocation>
        <location evidence="1">Cell envelope</location>
    </subcellularLocation>
</comment>
<comment type="similarity">
    <text evidence="2">Belongs to the membrane fusion protein (MFP) (TC 8.A.1) family.</text>
</comment>
<dbReference type="EMBL" id="CP021920">
    <property type="protein sequence ID" value="ASB89810.1"/>
    <property type="molecule type" value="Genomic_DNA"/>
</dbReference>
<feature type="domain" description="YknX-like barrel-sandwich hybrid" evidence="6">
    <location>
        <begin position="62"/>
        <end position="213"/>
    </location>
</feature>
<dbReference type="NCBIfam" id="TIGR01730">
    <property type="entry name" value="RND_mfp"/>
    <property type="match status" value="1"/>
</dbReference>
<dbReference type="Pfam" id="PF25990">
    <property type="entry name" value="Beta-barrel_YknX"/>
    <property type="match status" value="1"/>
</dbReference>
<reference evidence="9 10" key="1">
    <citation type="submission" date="2017-06" db="EMBL/GenBank/DDBJ databases">
        <title>Genome sequence of Bacillus sonorensis strain SRCM101395.</title>
        <authorList>
            <person name="Cho S.H."/>
        </authorList>
    </citation>
    <scope>NUCLEOTIDE SEQUENCE [LARGE SCALE GENOMIC DNA]</scope>
    <source>
        <strain evidence="9 10">SRCM101395</strain>
    </source>
</reference>
<dbReference type="Gene3D" id="2.40.50.100">
    <property type="match status" value="1"/>
</dbReference>
<proteinExistence type="inferred from homology"/>
<evidence type="ECO:0000259" key="6">
    <source>
        <dbReference type="Pfam" id="PF25984"/>
    </source>
</evidence>
<evidence type="ECO:0000256" key="3">
    <source>
        <dbReference type="ARBA" id="ARBA00023054"/>
    </source>
</evidence>
<dbReference type="PANTHER" id="PTHR32347">
    <property type="entry name" value="EFFLUX SYSTEM COMPONENT YKNX-RELATED"/>
    <property type="match status" value="1"/>
</dbReference>
<evidence type="ECO:0000259" key="7">
    <source>
        <dbReference type="Pfam" id="PF25989"/>
    </source>
</evidence>
<dbReference type="InterPro" id="IPR058639">
    <property type="entry name" value="BSH_YknX-like"/>
</dbReference>
<feature type="domain" description="YknX-like C-terminal permuted SH3-like" evidence="7">
    <location>
        <begin position="311"/>
        <end position="377"/>
    </location>
</feature>
<evidence type="ECO:0000256" key="1">
    <source>
        <dbReference type="ARBA" id="ARBA00004196"/>
    </source>
</evidence>
<feature type="domain" description="YknX-like alpha-helical hairpin" evidence="5">
    <location>
        <begin position="96"/>
        <end position="179"/>
    </location>
</feature>
<sequence>MKKIWIAIGIVFAAALLIGINIYRSVQTSGGENGAMEIVSLQEKEITSTVMVPGTLMFANEQYEYEDPDKGKIAEVKVKEGDRVKKGDVLFTYSNEEMELEKKQNDLSIESKELQLEQIQKKISQLAAKEKDLKAQLGAKAAEKQIDEERDQLEMEKQTAQLELKQALLQKETLQKKMAAFDVKSEIDGTVITADKEAAGKKTDTRRPIIHIGNDNKLVVRGVLSEYDVLKVKKGQNVTITSDVIPDKEWRGRVSAVGLAPEQQEAPGTQTGKEENAVKYPFEVKVRGKLFQAKPGFKMIMNIQTDKRTVQVLPSGAVKQEGGESFVFAVKEGKTKKTKVKTGEKTDGEFEITAGLTKEDQIIANPDDDLKSGTEVKLK</sequence>
<feature type="coiled-coil region" evidence="4">
    <location>
        <begin position="93"/>
        <end position="177"/>
    </location>
</feature>
<dbReference type="GeneID" id="92852756"/>
<organism evidence="9 10">
    <name type="scientific">Bacillus sonorensis</name>
    <dbReference type="NCBI Taxonomy" id="119858"/>
    <lineage>
        <taxon>Bacteria</taxon>
        <taxon>Bacillati</taxon>
        <taxon>Bacillota</taxon>
        <taxon>Bacilli</taxon>
        <taxon>Bacillales</taxon>
        <taxon>Bacillaceae</taxon>
        <taxon>Bacillus</taxon>
    </lineage>
</organism>
<accession>A0ABN5ANE1</accession>
<keyword evidence="10" id="KW-1185">Reference proteome</keyword>
<evidence type="ECO:0000259" key="8">
    <source>
        <dbReference type="Pfam" id="PF25990"/>
    </source>
</evidence>